<organism evidence="1 2">
    <name type="scientific">Natronocella acetinitrilica</name>
    <dbReference type="NCBI Taxonomy" id="414046"/>
    <lineage>
        <taxon>Bacteria</taxon>
        <taxon>Pseudomonadati</taxon>
        <taxon>Pseudomonadota</taxon>
        <taxon>Gammaproteobacteria</taxon>
        <taxon>Chromatiales</taxon>
        <taxon>Ectothiorhodospiraceae</taxon>
        <taxon>Natronocella</taxon>
    </lineage>
</organism>
<evidence type="ECO:0000313" key="2">
    <source>
        <dbReference type="Proteomes" id="UP001205843"/>
    </source>
</evidence>
<dbReference type="EMBL" id="JALJXV010000006">
    <property type="protein sequence ID" value="MCP1675448.1"/>
    <property type="molecule type" value="Genomic_DNA"/>
</dbReference>
<proteinExistence type="predicted"/>
<keyword evidence="2" id="KW-1185">Reference proteome</keyword>
<comment type="caution">
    <text evidence="1">The sequence shown here is derived from an EMBL/GenBank/DDBJ whole genome shotgun (WGS) entry which is preliminary data.</text>
</comment>
<name>A0AAE3G6T4_9GAMM</name>
<evidence type="ECO:0000313" key="1">
    <source>
        <dbReference type="EMBL" id="MCP1675448.1"/>
    </source>
</evidence>
<gene>
    <name evidence="1" type="ORF">J2T57_002598</name>
</gene>
<dbReference type="Proteomes" id="UP001205843">
    <property type="component" value="Unassembled WGS sequence"/>
</dbReference>
<dbReference type="AlphaFoldDB" id="A0AAE3G6T4"/>
<sequence>MIRIAITGARQAQRSAERAGREYASAQVRTLRKTTDWARSQIQRGLAREHRIPVKALTRGGRGNRGRVRTSIRREDNSAYLWFGVRPVALRYVGKLSQNRVGVKAGRQARRAGAFIATMGSGYTSAFSRKAGAQPIAPGARKPGGGINATDQYTTLPIAEETVALERADDVGADVQARVPERYRELARQELRFANTRIARR</sequence>
<dbReference type="RefSeq" id="WP_253478912.1">
    <property type="nucleotide sequence ID" value="NZ_JALJXV010000006.1"/>
</dbReference>
<reference evidence="1" key="1">
    <citation type="submission" date="2022-03" db="EMBL/GenBank/DDBJ databases">
        <title>Genomic Encyclopedia of Type Strains, Phase III (KMG-III): the genomes of soil and plant-associated and newly described type strains.</title>
        <authorList>
            <person name="Whitman W."/>
        </authorList>
    </citation>
    <scope>NUCLEOTIDE SEQUENCE</scope>
    <source>
        <strain evidence="1">ANL 6-2</strain>
    </source>
</reference>
<protein>
    <submittedName>
        <fullName evidence="1">Uncharacterized protein</fullName>
    </submittedName>
</protein>
<accession>A0AAE3G6T4</accession>